<gene>
    <name evidence="1" type="ORF">PanWU01x14_341480</name>
</gene>
<reference evidence="2" key="1">
    <citation type="submission" date="2016-06" db="EMBL/GenBank/DDBJ databases">
        <title>Parallel loss of symbiosis genes in relatives of nitrogen-fixing non-legume Parasponia.</title>
        <authorList>
            <person name="Van Velzen R."/>
            <person name="Holmer R."/>
            <person name="Bu F."/>
            <person name="Rutten L."/>
            <person name="Van Zeijl A."/>
            <person name="Liu W."/>
            <person name="Santuari L."/>
            <person name="Cao Q."/>
            <person name="Sharma T."/>
            <person name="Shen D."/>
            <person name="Roswanjaya Y."/>
            <person name="Wardhani T."/>
            <person name="Kalhor M.S."/>
            <person name="Jansen J."/>
            <person name="Van den Hoogen J."/>
            <person name="Gungor B."/>
            <person name="Hartog M."/>
            <person name="Hontelez J."/>
            <person name="Verver J."/>
            <person name="Yang W.-C."/>
            <person name="Schijlen E."/>
            <person name="Repin R."/>
            <person name="Schilthuizen M."/>
            <person name="Schranz E."/>
            <person name="Heidstra R."/>
            <person name="Miyata K."/>
            <person name="Fedorova E."/>
            <person name="Kohlen W."/>
            <person name="Bisseling T."/>
            <person name="Smit S."/>
            <person name="Geurts R."/>
        </authorList>
    </citation>
    <scope>NUCLEOTIDE SEQUENCE [LARGE SCALE GENOMIC DNA]</scope>
    <source>
        <strain evidence="2">cv. WU1-14</strain>
    </source>
</reference>
<evidence type="ECO:0000313" key="2">
    <source>
        <dbReference type="Proteomes" id="UP000237105"/>
    </source>
</evidence>
<proteinExistence type="predicted"/>
<keyword evidence="2" id="KW-1185">Reference proteome</keyword>
<organism evidence="1 2">
    <name type="scientific">Parasponia andersonii</name>
    <name type="common">Sponia andersonii</name>
    <dbReference type="NCBI Taxonomy" id="3476"/>
    <lineage>
        <taxon>Eukaryota</taxon>
        <taxon>Viridiplantae</taxon>
        <taxon>Streptophyta</taxon>
        <taxon>Embryophyta</taxon>
        <taxon>Tracheophyta</taxon>
        <taxon>Spermatophyta</taxon>
        <taxon>Magnoliopsida</taxon>
        <taxon>eudicotyledons</taxon>
        <taxon>Gunneridae</taxon>
        <taxon>Pentapetalae</taxon>
        <taxon>rosids</taxon>
        <taxon>fabids</taxon>
        <taxon>Rosales</taxon>
        <taxon>Cannabaceae</taxon>
        <taxon>Parasponia</taxon>
    </lineage>
</organism>
<accession>A0A2P5AE28</accession>
<dbReference type="AlphaFoldDB" id="A0A2P5AE28"/>
<protein>
    <submittedName>
        <fullName evidence="1">Uncharacterized protein</fullName>
    </submittedName>
</protein>
<comment type="caution">
    <text evidence="1">The sequence shown here is derived from an EMBL/GenBank/DDBJ whole genome shotgun (WGS) entry which is preliminary data.</text>
</comment>
<sequence>MKVILRADRSPTRILRVCPMPLLVPCIMERNDLSGCDRAGFAQPAQLANRAHHLWSFGLNDCPKEMRQTLVSRIQQSRPANFLAMHPRAAHYQVGTTAKSGSVNVTTTEVDFEAAFAEAAGSTWRFASDFPLKDAIAKHCLANWLIARKTSSDRQLIIRRGFHGPRLPENSVGAVYKSLKLSIWSRSM</sequence>
<evidence type="ECO:0000313" key="1">
    <source>
        <dbReference type="EMBL" id="PON34801.1"/>
    </source>
</evidence>
<name>A0A2P5AE28_PARAD</name>
<dbReference type="Proteomes" id="UP000237105">
    <property type="component" value="Unassembled WGS sequence"/>
</dbReference>
<dbReference type="EMBL" id="JXTB01000642">
    <property type="protein sequence ID" value="PON34801.1"/>
    <property type="molecule type" value="Genomic_DNA"/>
</dbReference>